<evidence type="ECO:0000313" key="3">
    <source>
        <dbReference type="Proteomes" id="UP000070412"/>
    </source>
</evidence>
<evidence type="ECO:0000313" key="2">
    <source>
        <dbReference type="EnsemblMetazoa" id="KAF7494835.1"/>
    </source>
</evidence>
<reference evidence="2" key="3">
    <citation type="submission" date="2022-06" db="UniProtKB">
        <authorList>
            <consortium name="EnsemblMetazoa"/>
        </authorList>
    </citation>
    <scope>IDENTIFICATION</scope>
</reference>
<organism evidence="1">
    <name type="scientific">Sarcoptes scabiei</name>
    <name type="common">Itch mite</name>
    <name type="synonym">Acarus scabiei</name>
    <dbReference type="NCBI Taxonomy" id="52283"/>
    <lineage>
        <taxon>Eukaryota</taxon>
        <taxon>Metazoa</taxon>
        <taxon>Ecdysozoa</taxon>
        <taxon>Arthropoda</taxon>
        <taxon>Chelicerata</taxon>
        <taxon>Arachnida</taxon>
        <taxon>Acari</taxon>
        <taxon>Acariformes</taxon>
        <taxon>Sarcoptiformes</taxon>
        <taxon>Astigmata</taxon>
        <taxon>Psoroptidia</taxon>
        <taxon>Sarcoptoidea</taxon>
        <taxon>Sarcoptidae</taxon>
        <taxon>Sarcoptinae</taxon>
        <taxon>Sarcoptes</taxon>
    </lineage>
</organism>
<dbReference type="Proteomes" id="UP000070412">
    <property type="component" value="Unassembled WGS sequence"/>
</dbReference>
<name>A0A834VGH7_SARSC</name>
<accession>A0A834VGH7</accession>
<protein>
    <submittedName>
        <fullName evidence="1 2">Uncharacterized protein</fullName>
    </submittedName>
</protein>
<keyword evidence="3" id="KW-1185">Reference proteome</keyword>
<evidence type="ECO:0000313" key="1">
    <source>
        <dbReference type="EMBL" id="KAF7494835.1"/>
    </source>
</evidence>
<reference evidence="3" key="1">
    <citation type="journal article" date="2020" name="PLoS Negl. Trop. Dis.">
        <title>High-quality nuclear genome for Sarcoptes scabiei-A critical resource for a neglected parasite.</title>
        <authorList>
            <person name="Korhonen P.K."/>
            <person name="Gasser R.B."/>
            <person name="Ma G."/>
            <person name="Wang T."/>
            <person name="Stroehlein A.J."/>
            <person name="Young N.D."/>
            <person name="Ang C.S."/>
            <person name="Fernando D.D."/>
            <person name="Lu H.C."/>
            <person name="Taylor S."/>
            <person name="Reynolds S.L."/>
            <person name="Mofiz E."/>
            <person name="Najaraj S.H."/>
            <person name="Gowda H."/>
            <person name="Madugundu A."/>
            <person name="Renuse S."/>
            <person name="Holt D."/>
            <person name="Pandey A."/>
            <person name="Papenfuss A.T."/>
            <person name="Fischer K."/>
        </authorList>
    </citation>
    <scope>NUCLEOTIDE SEQUENCE [LARGE SCALE GENOMIC DNA]</scope>
</reference>
<sequence length="195" mass="23204">MARNPDNPLLYNPCFVEQSFPSIRRLRESLRYLRRYVPNIAPFGFLEDFDTIDRCLESLESAMIAGEEELIGQTFRVRPVEILLRPDLENFIETVLKAHQERIENRLERLKRFMIAMENSVWHRVRGPLVSSAERIQILNEFYDRVIFSHLRCVDLCRTIRLNGPNITLEMAYERYRRAASYLIRFGFSFLRDIA</sequence>
<reference evidence="1" key="2">
    <citation type="submission" date="2020-01" db="EMBL/GenBank/DDBJ databases">
        <authorList>
            <person name="Korhonen P.K.K."/>
            <person name="Guangxu M.G."/>
            <person name="Wang T.W."/>
            <person name="Stroehlein A.J.S."/>
            <person name="Young N.D."/>
            <person name="Ang C.-S.A."/>
            <person name="Fernando D.W.F."/>
            <person name="Lu H.L."/>
            <person name="Taylor S.T."/>
            <person name="Ehtesham M.E.M."/>
            <person name="Najaraj S.H.N."/>
            <person name="Harsha G.H.G."/>
            <person name="Madugundu A.M."/>
            <person name="Renuse S.R."/>
            <person name="Holt D.H."/>
            <person name="Pandey A.P."/>
            <person name="Papenfuss A.P."/>
            <person name="Gasser R.B.G."/>
            <person name="Fischer K.F."/>
        </authorList>
    </citation>
    <scope>NUCLEOTIDE SEQUENCE</scope>
    <source>
        <strain evidence="1">SSS_KF_BRIS2020</strain>
    </source>
</reference>
<dbReference type="EMBL" id="WVUK01000051">
    <property type="protein sequence ID" value="KAF7494835.1"/>
    <property type="molecule type" value="Genomic_DNA"/>
</dbReference>
<dbReference type="AlphaFoldDB" id="A0A834VGH7"/>
<gene>
    <name evidence="1" type="ORF">SSS_8652</name>
</gene>
<proteinExistence type="predicted"/>
<dbReference type="EnsemblMetazoa" id="SSS_8652s_mrna">
    <property type="protein sequence ID" value="KAF7494835.1"/>
    <property type="gene ID" value="SSS_8652"/>
</dbReference>